<dbReference type="InterPro" id="IPR023395">
    <property type="entry name" value="MCP_dom_sf"/>
</dbReference>
<comment type="caution">
    <text evidence="10">The sequence shown here is derived from an EMBL/GenBank/DDBJ whole genome shotgun (WGS) entry which is preliminary data.</text>
</comment>
<gene>
    <name evidence="10" type="ORF">RUM43_013429</name>
    <name evidence="9" type="ORF">RUM44_003082</name>
</gene>
<evidence type="ECO:0000256" key="3">
    <source>
        <dbReference type="ARBA" id="ARBA00022448"/>
    </source>
</evidence>
<evidence type="ECO:0000256" key="8">
    <source>
        <dbReference type="RuleBase" id="RU000488"/>
    </source>
</evidence>
<protein>
    <recommendedName>
        <fullName evidence="13">Mitochondrial thiamine pyrophosphate carrier</fullName>
    </recommendedName>
</protein>
<proteinExistence type="inferred from homology"/>
<dbReference type="PRINTS" id="PR00926">
    <property type="entry name" value="MITOCARRIER"/>
</dbReference>
<feature type="repeat" description="Solcar" evidence="7">
    <location>
        <begin position="12"/>
        <end position="104"/>
    </location>
</feature>
<dbReference type="InterPro" id="IPR018108">
    <property type="entry name" value="MCP_transmembrane"/>
</dbReference>
<sequence>MAGDLNGKKYNLSGWEFALAGASTGVISRFLCQPLDVLKIRYQLQVTPLKSEVPVKYTSMTQTIRLMVKEEGFSSLWKGHIAAQLLSVTFGAVQFSTYELLYDFGGRYKRYDSSWTDAVLSSCCGTVAGLAATVVSFPLDVVRTHLIYQGEPKVYKGVTDAISKIYIKEGLRGFSKGLPAAVIQQAPMSGLTFSFKGIFRDIWLWFFSQIDTHSQSSLSTSGVVITSLLAGVCAKTVVYPLDLMKKRLQIQGFDVSKSCCNETMFCTTMKQCLLSTVKQEGFLGLFKGLSPSLLKAGISTAIYFTMYDLVCNLISHSKES</sequence>
<evidence type="ECO:0000256" key="5">
    <source>
        <dbReference type="ARBA" id="ARBA00022737"/>
    </source>
</evidence>
<dbReference type="Gene3D" id="1.50.40.10">
    <property type="entry name" value="Mitochondrial carrier domain"/>
    <property type="match status" value="2"/>
</dbReference>
<dbReference type="InterPro" id="IPR002067">
    <property type="entry name" value="MCP"/>
</dbReference>
<reference evidence="10 12" key="1">
    <citation type="submission" date="2023-10" db="EMBL/GenBank/DDBJ databases">
        <title>Genomes of two closely related lineages of the louse Polyplax serrata with different host specificities.</title>
        <authorList>
            <person name="Martinu J."/>
            <person name="Tarabai H."/>
            <person name="Stefka J."/>
            <person name="Hypsa V."/>
        </authorList>
    </citation>
    <scope>NUCLEOTIDE SEQUENCE [LARGE SCALE GENOMIC DNA]</scope>
    <source>
        <strain evidence="9">98ZLc_SE</strain>
        <strain evidence="10">HR10_N</strain>
    </source>
</reference>
<evidence type="ECO:0000256" key="6">
    <source>
        <dbReference type="ARBA" id="ARBA00023136"/>
    </source>
</evidence>
<accession>A0AAN8NXV8</accession>
<name>A0AAN8NXV8_POLSC</name>
<evidence type="ECO:0000256" key="1">
    <source>
        <dbReference type="ARBA" id="ARBA00004141"/>
    </source>
</evidence>
<dbReference type="AlphaFoldDB" id="A0AAN8NXV8"/>
<keyword evidence="11" id="KW-1185">Reference proteome</keyword>
<dbReference type="PROSITE" id="PS50920">
    <property type="entry name" value="SOLCAR"/>
    <property type="match status" value="3"/>
</dbReference>
<dbReference type="Proteomes" id="UP001359485">
    <property type="component" value="Unassembled WGS sequence"/>
</dbReference>
<evidence type="ECO:0000313" key="9">
    <source>
        <dbReference type="EMBL" id="KAK6630910.1"/>
    </source>
</evidence>
<comment type="similarity">
    <text evidence="2 8">Belongs to the mitochondrial carrier (TC 2.A.29) family.</text>
</comment>
<dbReference type="GO" id="GO:0016020">
    <property type="term" value="C:membrane"/>
    <property type="evidence" value="ECO:0007669"/>
    <property type="project" value="UniProtKB-SubCell"/>
</dbReference>
<evidence type="ECO:0000313" key="12">
    <source>
        <dbReference type="Proteomes" id="UP001372834"/>
    </source>
</evidence>
<keyword evidence="6 7" id="KW-0472">Membrane</keyword>
<dbReference type="EMBL" id="JAWJWF010000007">
    <property type="protein sequence ID" value="KAK6630910.1"/>
    <property type="molecule type" value="Genomic_DNA"/>
</dbReference>
<comment type="subcellular location">
    <subcellularLocation>
        <location evidence="1">Membrane</location>
        <topology evidence="1">Multi-pass membrane protein</topology>
    </subcellularLocation>
</comment>
<keyword evidence="4 7" id="KW-0812">Transmembrane</keyword>
<keyword evidence="5" id="KW-0677">Repeat</keyword>
<dbReference type="SUPFAM" id="SSF103506">
    <property type="entry name" value="Mitochondrial carrier"/>
    <property type="match status" value="1"/>
</dbReference>
<evidence type="ECO:0000313" key="10">
    <source>
        <dbReference type="EMBL" id="KAK6632661.1"/>
    </source>
</evidence>
<evidence type="ECO:0008006" key="13">
    <source>
        <dbReference type="Google" id="ProtNLM"/>
    </source>
</evidence>
<dbReference type="PANTHER" id="PTHR24089">
    <property type="entry name" value="SOLUTE CARRIER FAMILY 25"/>
    <property type="match status" value="1"/>
</dbReference>
<evidence type="ECO:0000256" key="2">
    <source>
        <dbReference type="ARBA" id="ARBA00006375"/>
    </source>
</evidence>
<evidence type="ECO:0000313" key="11">
    <source>
        <dbReference type="Proteomes" id="UP001359485"/>
    </source>
</evidence>
<dbReference type="Pfam" id="PF00153">
    <property type="entry name" value="Mito_carr"/>
    <property type="match status" value="3"/>
</dbReference>
<evidence type="ECO:0000256" key="4">
    <source>
        <dbReference type="ARBA" id="ARBA00022692"/>
    </source>
</evidence>
<organism evidence="10 12">
    <name type="scientific">Polyplax serrata</name>
    <name type="common">Common mouse louse</name>
    <dbReference type="NCBI Taxonomy" id="468196"/>
    <lineage>
        <taxon>Eukaryota</taxon>
        <taxon>Metazoa</taxon>
        <taxon>Ecdysozoa</taxon>
        <taxon>Arthropoda</taxon>
        <taxon>Hexapoda</taxon>
        <taxon>Insecta</taxon>
        <taxon>Pterygota</taxon>
        <taxon>Neoptera</taxon>
        <taxon>Paraneoptera</taxon>
        <taxon>Psocodea</taxon>
        <taxon>Troctomorpha</taxon>
        <taxon>Phthiraptera</taxon>
        <taxon>Anoplura</taxon>
        <taxon>Polyplacidae</taxon>
        <taxon>Polyplax</taxon>
    </lineage>
</organism>
<feature type="repeat" description="Solcar" evidence="7">
    <location>
        <begin position="116"/>
        <end position="202"/>
    </location>
</feature>
<feature type="repeat" description="Solcar" evidence="7">
    <location>
        <begin position="218"/>
        <end position="313"/>
    </location>
</feature>
<dbReference type="EMBL" id="JAWJWE010000007">
    <property type="protein sequence ID" value="KAK6632661.1"/>
    <property type="molecule type" value="Genomic_DNA"/>
</dbReference>
<dbReference type="Proteomes" id="UP001372834">
    <property type="component" value="Unassembled WGS sequence"/>
</dbReference>
<evidence type="ECO:0000256" key="7">
    <source>
        <dbReference type="PROSITE-ProRule" id="PRU00282"/>
    </source>
</evidence>
<keyword evidence="3 8" id="KW-0813">Transport</keyword>
<dbReference type="GO" id="GO:0055085">
    <property type="term" value="P:transmembrane transport"/>
    <property type="evidence" value="ECO:0007669"/>
    <property type="project" value="InterPro"/>
</dbReference>